<evidence type="ECO:0000313" key="6">
    <source>
        <dbReference type="Proteomes" id="UP000322981"/>
    </source>
</evidence>
<evidence type="ECO:0000259" key="4">
    <source>
        <dbReference type="Pfam" id="PF25917"/>
    </source>
</evidence>
<sequence length="420" mass="45645">MRVAFKILLPVLMIAVAVGVFRVLKSTRPEQEPPAVQERVWRVAVMAAEPRRLSPELELYGRVETPDLLKATAAANAFVAEVAVREGDRVDAGQVLVRLDPRDFLPRIAQVEAEVEDLQAQIASEQHRQEADRRALEQEQVLLQIARDAVARQQRLKTQNVGAEQALDEAEQAEALQALAVSNREMDMADHPSRLRALEARLSSARARLDALRLEYERSTVRAPYDGIVTGVAVTVGDQVSQGAVLARMFALDSLQVRARIPAPYQGELIRGGAENGGLQAVASVGDESLRLELDRLAGEADPSGVDGLFRVLDGADTLRLGQILSLRLKRPAREDAVAVPFGAVYGGDRLYKLQQGRLQGVNVETLGSRIGADGREQLLVRAEALQAGDPLVVTHLPNAMDGLRVEPVDAPAPLEASRP</sequence>
<evidence type="ECO:0000256" key="2">
    <source>
        <dbReference type="SAM" id="Coils"/>
    </source>
</evidence>
<reference evidence="5 6" key="1">
    <citation type="submission" date="2019-09" db="EMBL/GenBank/DDBJ databases">
        <title>Whole-genome sequence of the purple sulfur bacterium Thiohalocapsa marina DSM 19078.</title>
        <authorList>
            <person name="Kyndt J.A."/>
            <person name="Meyer T.E."/>
        </authorList>
    </citation>
    <scope>NUCLEOTIDE SEQUENCE [LARGE SCALE GENOMIC DNA]</scope>
    <source>
        <strain evidence="5 6">DSM 19078</strain>
    </source>
</reference>
<dbReference type="PANTHER" id="PTHR30469:SF15">
    <property type="entry name" value="HLYD FAMILY OF SECRETION PROTEINS"/>
    <property type="match status" value="1"/>
</dbReference>
<protein>
    <submittedName>
        <fullName evidence="5">Biotin/lipoyl-binding protein</fullName>
    </submittedName>
</protein>
<dbReference type="Gene3D" id="2.40.50.100">
    <property type="match status" value="1"/>
</dbReference>
<dbReference type="EMBL" id="VWXX01000017">
    <property type="protein sequence ID" value="KAA6184622.1"/>
    <property type="molecule type" value="Genomic_DNA"/>
</dbReference>
<comment type="similarity">
    <text evidence="1">Belongs to the membrane fusion protein (MFP) (TC 8.A.1) family.</text>
</comment>
<dbReference type="Proteomes" id="UP000322981">
    <property type="component" value="Unassembled WGS sequence"/>
</dbReference>
<dbReference type="Gene3D" id="2.40.30.170">
    <property type="match status" value="1"/>
</dbReference>
<keyword evidence="2" id="KW-0175">Coiled coil</keyword>
<name>A0A5M8FS60_9GAMM</name>
<comment type="caution">
    <text evidence="5">The sequence shown here is derived from an EMBL/GenBank/DDBJ whole genome shotgun (WGS) entry which is preliminary data.</text>
</comment>
<dbReference type="GO" id="GO:0015562">
    <property type="term" value="F:efflux transmembrane transporter activity"/>
    <property type="evidence" value="ECO:0007669"/>
    <property type="project" value="TreeGrafter"/>
</dbReference>
<organism evidence="5 6">
    <name type="scientific">Thiohalocapsa marina</name>
    <dbReference type="NCBI Taxonomy" id="424902"/>
    <lineage>
        <taxon>Bacteria</taxon>
        <taxon>Pseudomonadati</taxon>
        <taxon>Pseudomonadota</taxon>
        <taxon>Gammaproteobacteria</taxon>
        <taxon>Chromatiales</taxon>
        <taxon>Chromatiaceae</taxon>
        <taxon>Thiohalocapsa</taxon>
    </lineage>
</organism>
<keyword evidence="6" id="KW-1185">Reference proteome</keyword>
<feature type="transmembrane region" description="Helical" evidence="3">
    <location>
        <begin position="7"/>
        <end position="24"/>
    </location>
</feature>
<dbReference type="SUPFAM" id="SSF111369">
    <property type="entry name" value="HlyD-like secretion proteins"/>
    <property type="match status" value="1"/>
</dbReference>
<dbReference type="RefSeq" id="WP_150093561.1">
    <property type="nucleotide sequence ID" value="NZ_VWXX01000017.1"/>
</dbReference>
<dbReference type="AlphaFoldDB" id="A0A5M8FS60"/>
<proteinExistence type="inferred from homology"/>
<dbReference type="Gene3D" id="1.10.287.470">
    <property type="entry name" value="Helix hairpin bin"/>
    <property type="match status" value="1"/>
</dbReference>
<gene>
    <name evidence="5" type="ORF">F2Q65_11650</name>
</gene>
<feature type="domain" description="Multidrug resistance protein MdtA-like barrel-sandwich hybrid" evidence="4">
    <location>
        <begin position="80"/>
        <end position="244"/>
    </location>
</feature>
<dbReference type="Pfam" id="PF25917">
    <property type="entry name" value="BSH_RND"/>
    <property type="match status" value="1"/>
</dbReference>
<keyword evidence="3" id="KW-1133">Transmembrane helix</keyword>
<evidence type="ECO:0000256" key="1">
    <source>
        <dbReference type="ARBA" id="ARBA00009477"/>
    </source>
</evidence>
<dbReference type="InterPro" id="IPR058625">
    <property type="entry name" value="MdtA-like_BSH"/>
</dbReference>
<dbReference type="PANTHER" id="PTHR30469">
    <property type="entry name" value="MULTIDRUG RESISTANCE PROTEIN MDTA"/>
    <property type="match status" value="1"/>
</dbReference>
<keyword evidence="3" id="KW-0472">Membrane</keyword>
<evidence type="ECO:0000256" key="3">
    <source>
        <dbReference type="SAM" id="Phobius"/>
    </source>
</evidence>
<dbReference type="OrthoDB" id="8524475at2"/>
<feature type="coiled-coil region" evidence="2">
    <location>
        <begin position="153"/>
        <end position="222"/>
    </location>
</feature>
<dbReference type="GO" id="GO:1990281">
    <property type="term" value="C:efflux pump complex"/>
    <property type="evidence" value="ECO:0007669"/>
    <property type="project" value="TreeGrafter"/>
</dbReference>
<keyword evidence="3" id="KW-0812">Transmembrane</keyword>
<evidence type="ECO:0000313" key="5">
    <source>
        <dbReference type="EMBL" id="KAA6184622.1"/>
    </source>
</evidence>
<accession>A0A5M8FS60</accession>